<dbReference type="InterPro" id="IPR051227">
    <property type="entry name" value="CS_glycosyltransferase"/>
</dbReference>
<dbReference type="Pfam" id="PF05679">
    <property type="entry name" value="CHGN"/>
    <property type="match status" value="1"/>
</dbReference>
<dbReference type="PANTHER" id="PTHR12369">
    <property type="entry name" value="CHONDROITIN SYNTHASE"/>
    <property type="match status" value="1"/>
</dbReference>
<evidence type="ECO:0000256" key="5">
    <source>
        <dbReference type="ARBA" id="ARBA00022968"/>
    </source>
</evidence>
<evidence type="ECO:0000256" key="3">
    <source>
        <dbReference type="ARBA" id="ARBA00022679"/>
    </source>
</evidence>
<evidence type="ECO:0000256" key="2">
    <source>
        <dbReference type="ARBA" id="ARBA00009239"/>
    </source>
</evidence>
<feature type="region of interest" description="Disordered" evidence="10">
    <location>
        <begin position="645"/>
        <end position="665"/>
    </location>
</feature>
<dbReference type="InterPro" id="IPR008428">
    <property type="entry name" value="Chond_GalNAc"/>
</dbReference>
<feature type="region of interest" description="Disordered" evidence="10">
    <location>
        <begin position="309"/>
        <end position="329"/>
    </location>
</feature>
<accession>A0A9Q1G1J0</accession>
<dbReference type="EMBL" id="JAINUF010000002">
    <property type="protein sequence ID" value="KAJ8373526.1"/>
    <property type="molecule type" value="Genomic_DNA"/>
</dbReference>
<comment type="similarity">
    <text evidence="2 9">Belongs to the chondroitin N-acetylgalactosaminyltransferase family.</text>
</comment>
<evidence type="ECO:0000256" key="8">
    <source>
        <dbReference type="ARBA" id="ARBA00023136"/>
    </source>
</evidence>
<feature type="compositionally biased region" description="Basic residues" evidence="10">
    <location>
        <begin position="506"/>
        <end position="515"/>
    </location>
</feature>
<dbReference type="AlphaFoldDB" id="A0A9Q1G1J0"/>
<evidence type="ECO:0000256" key="10">
    <source>
        <dbReference type="SAM" id="MobiDB-lite"/>
    </source>
</evidence>
<evidence type="ECO:0000313" key="13">
    <source>
        <dbReference type="Proteomes" id="UP001152622"/>
    </source>
</evidence>
<keyword evidence="7 9" id="KW-0333">Golgi apparatus</keyword>
<keyword evidence="4" id="KW-0812">Transmembrane</keyword>
<dbReference type="Pfam" id="PF07691">
    <property type="entry name" value="PA14"/>
    <property type="match status" value="1"/>
</dbReference>
<dbReference type="Proteomes" id="UP001152622">
    <property type="component" value="Chromosome 2"/>
</dbReference>
<evidence type="ECO:0000256" key="6">
    <source>
        <dbReference type="ARBA" id="ARBA00022989"/>
    </source>
</evidence>
<dbReference type="GO" id="GO:0032580">
    <property type="term" value="C:Golgi cisterna membrane"/>
    <property type="evidence" value="ECO:0007669"/>
    <property type="project" value="UniProtKB-SubCell"/>
</dbReference>
<evidence type="ECO:0000259" key="11">
    <source>
        <dbReference type="PROSITE" id="PS51820"/>
    </source>
</evidence>
<comment type="caution">
    <text evidence="12">The sequence shown here is derived from an EMBL/GenBank/DDBJ whole genome shotgun (WGS) entry which is preliminary data.</text>
</comment>
<feature type="compositionally biased region" description="Polar residues" evidence="10">
    <location>
        <begin position="309"/>
        <end position="320"/>
    </location>
</feature>
<dbReference type="SMART" id="SM00758">
    <property type="entry name" value="PA14"/>
    <property type="match status" value="1"/>
</dbReference>
<organism evidence="12 13">
    <name type="scientific">Synaphobranchus kaupii</name>
    <name type="common">Kaup's arrowtooth eel</name>
    <dbReference type="NCBI Taxonomy" id="118154"/>
    <lineage>
        <taxon>Eukaryota</taxon>
        <taxon>Metazoa</taxon>
        <taxon>Chordata</taxon>
        <taxon>Craniata</taxon>
        <taxon>Vertebrata</taxon>
        <taxon>Euteleostomi</taxon>
        <taxon>Actinopterygii</taxon>
        <taxon>Neopterygii</taxon>
        <taxon>Teleostei</taxon>
        <taxon>Anguilliformes</taxon>
        <taxon>Synaphobranchidae</taxon>
        <taxon>Synaphobranchus</taxon>
    </lineage>
</organism>
<feature type="region of interest" description="Disordered" evidence="10">
    <location>
        <begin position="677"/>
        <end position="698"/>
    </location>
</feature>
<feature type="region of interest" description="Disordered" evidence="10">
    <location>
        <begin position="458"/>
        <end position="483"/>
    </location>
</feature>
<dbReference type="Gene3D" id="3.90.550.10">
    <property type="entry name" value="Spore Coat Polysaccharide Biosynthesis Protein SpsA, Chain A"/>
    <property type="match status" value="1"/>
</dbReference>
<name>A0A9Q1G1J0_SYNKA</name>
<gene>
    <name evidence="12" type="ORF">SKAU_G00041060</name>
</gene>
<keyword evidence="13" id="KW-1185">Reference proteome</keyword>
<dbReference type="PROSITE" id="PS51820">
    <property type="entry name" value="PA14"/>
    <property type="match status" value="1"/>
</dbReference>
<evidence type="ECO:0000256" key="7">
    <source>
        <dbReference type="ARBA" id="ARBA00023034"/>
    </source>
</evidence>
<keyword evidence="6" id="KW-1133">Transmembrane helix</keyword>
<keyword evidence="3 9" id="KW-0808">Transferase</keyword>
<dbReference type="GO" id="GO:0033842">
    <property type="term" value="F:N-acetyl-beta-glucosaminyl-derivative 4-beta-N-acetylgalactosaminyltransferase activity"/>
    <property type="evidence" value="ECO:0007669"/>
    <property type="project" value="UniProtKB-EC"/>
</dbReference>
<sequence>MEPYSRKGLFRLCQSPSTSQYRVNTLLLPGQARLKSVVSTPDPGDPWSCEPPFLLVLGVGGSRHKCQEFKVNLRDLMSRRMPDFPEFSAWDETATPNRLVAARESLGSEEGRAWQSQFTPQSWRPEYKGQANLHIFEDWCGGSTLQLRKNLHFPLYPHSRTTVKKLAVSPRWTNYGLRIFGYLHPYVDGEYLFAVASDDNSEFWFSLDDSPLNLRLLALVGKSGREWTAPGEFGKYASQTSQPVQLMRSKRYYFEILHKQNGGGTDHVEVAWRLPDGQRFTVIDSHYISLYTNESALLMSEVSHIPQSAASHVETPTSGDPSLGPDMLREDPRDSLYQVPLVDGVRVRRVLPNCAYKPSYIIKGFPLLRYQGLQFVHMSYVYPNDYTRLTHMESENTCFYHENPEYLDRFGFFKYMKMDVLGNGGFEDEHRSWNQQDIGLQENISIDDIFQYVNPEINQEPKPGVTVEKAQERSNNSLDYGDDYDDYTFKRRRKLFFVPPATGPAPHRKRKRRGKGGPTPPSETAQKLEPAQQKKDDPGTLLGKKARRSGVVQIPGITSSLLEYRRGSGTPKAKEKETSRIRTRTSQPNQTQNQTTAPPSQEVTVTTLAFLVPSGNHLKWQSRGNVTTPQFKMKATTTMSQWREGERRAGLQGNGLDERAEPEVDSMTAGDLDTVADRSVQTGEEVGSDTDVAPDSEADAQRSWELEATNQAIFEQAVNWRQTFDVEPLDFHALRSDWIDLSCNVSGNLLLDAGEASAVADGFMRKLHLKNPGRFTLSRVLNVEKRSDGTQGSRYLLELELQEEGVGHVRLSQYIYALQRRRRPSRTRRRTSPQEPLLCTPLGFAWDPWATVHFIVPVKNQARWVRQFISDMERLYRDTGDSNFNIVITDYSSNDMDVEEALRHSALPRYQYLKLKGNFERSAGLQAGIDLITDDHSILFLCDLHIHFPPFIIDSIRKHCVEGKMAFAPIVMRLDCGATRQEAKGFWEVNGFGLLGIYKSDLDAAGGMNTRDFRERWGGEDWELLDRILQSGLEVERIHLRNFMHHFHSKRGMWNRQPLKPT</sequence>
<feature type="compositionally biased region" description="Low complexity" evidence="10">
    <location>
        <begin position="584"/>
        <end position="601"/>
    </location>
</feature>
<feature type="compositionally biased region" description="Acidic residues" evidence="10">
    <location>
        <begin position="686"/>
        <end position="698"/>
    </location>
</feature>
<comment type="function">
    <text evidence="9">Transfers N-acetylgalactosamine (GalNAc) from UDP-GalNAc to N-acetylglucosamine-beta-benzyl with a beta-1,4-linkage to form N,N'-diacetyllactosediamine, GalNAc-beta-1,4-GlcNAc structures in N-linked glycans and probably O-linked glycans.</text>
</comment>
<keyword evidence="8" id="KW-0472">Membrane</keyword>
<feature type="domain" description="PA14" evidence="11">
    <location>
        <begin position="118"/>
        <end position="286"/>
    </location>
</feature>
<evidence type="ECO:0000256" key="1">
    <source>
        <dbReference type="ARBA" id="ARBA00004447"/>
    </source>
</evidence>
<dbReference type="SUPFAM" id="SSF53448">
    <property type="entry name" value="Nucleotide-diphospho-sugar transferases"/>
    <property type="match status" value="1"/>
</dbReference>
<dbReference type="EC" id="2.4.1.244" evidence="9"/>
<dbReference type="InterPro" id="IPR029044">
    <property type="entry name" value="Nucleotide-diphossugar_trans"/>
</dbReference>
<protein>
    <recommendedName>
        <fullName evidence="9">Beta-1,4-N-acetylgalactosaminyltransferase</fullName>
        <ecNumber evidence="9">2.4.1.244</ecNumber>
    </recommendedName>
</protein>
<dbReference type="PANTHER" id="PTHR12369:SF15">
    <property type="entry name" value="BETA-1,4-N-ACETYLGALACTOSAMINYLTRANSFERASE 3"/>
    <property type="match status" value="1"/>
</dbReference>
<dbReference type="InterPro" id="IPR037524">
    <property type="entry name" value="PA14/GLEYA"/>
</dbReference>
<evidence type="ECO:0000256" key="4">
    <source>
        <dbReference type="ARBA" id="ARBA00022692"/>
    </source>
</evidence>
<comment type="subcellular location">
    <subcellularLocation>
        <location evidence="1 9">Golgi apparatus</location>
        <location evidence="1 9">Golgi stack membrane</location>
        <topology evidence="1 9">Single-pass type II membrane protein</topology>
    </subcellularLocation>
</comment>
<evidence type="ECO:0000313" key="12">
    <source>
        <dbReference type="EMBL" id="KAJ8373526.1"/>
    </source>
</evidence>
<dbReference type="OrthoDB" id="5971499at2759"/>
<dbReference type="InterPro" id="IPR011658">
    <property type="entry name" value="PA14_dom"/>
</dbReference>
<reference evidence="12" key="1">
    <citation type="journal article" date="2023" name="Science">
        <title>Genome structures resolve the early diversification of teleost fishes.</title>
        <authorList>
            <person name="Parey E."/>
            <person name="Louis A."/>
            <person name="Montfort J."/>
            <person name="Bouchez O."/>
            <person name="Roques C."/>
            <person name="Iampietro C."/>
            <person name="Lluch J."/>
            <person name="Castinel A."/>
            <person name="Donnadieu C."/>
            <person name="Desvignes T."/>
            <person name="Floi Bucao C."/>
            <person name="Jouanno E."/>
            <person name="Wen M."/>
            <person name="Mejri S."/>
            <person name="Dirks R."/>
            <person name="Jansen H."/>
            <person name="Henkel C."/>
            <person name="Chen W.J."/>
            <person name="Zahm M."/>
            <person name="Cabau C."/>
            <person name="Klopp C."/>
            <person name="Thompson A.W."/>
            <person name="Robinson-Rechavi M."/>
            <person name="Braasch I."/>
            <person name="Lecointre G."/>
            <person name="Bobe J."/>
            <person name="Postlethwait J.H."/>
            <person name="Berthelot C."/>
            <person name="Roest Crollius H."/>
            <person name="Guiguen Y."/>
        </authorList>
    </citation>
    <scope>NUCLEOTIDE SEQUENCE</scope>
    <source>
        <strain evidence="12">WJC10195</strain>
    </source>
</reference>
<comment type="catalytic activity">
    <reaction evidence="9">
        <text>an N-acetyl-beta-D-glucosaminyl derivative + UDP-N-acetyl-alpha-D-galactosamine = an N-acetyl-beta-D-galactosaminyl-(1-&gt;4)-N-acetyl-beta-D-glucosaminyl derivative + UDP + H(+)</text>
        <dbReference type="Rhea" id="RHEA:20493"/>
        <dbReference type="ChEBI" id="CHEBI:15378"/>
        <dbReference type="ChEBI" id="CHEBI:58223"/>
        <dbReference type="ChEBI" id="CHEBI:61631"/>
        <dbReference type="ChEBI" id="CHEBI:67138"/>
        <dbReference type="ChEBI" id="CHEBI:138027"/>
        <dbReference type="EC" id="2.4.1.244"/>
    </reaction>
</comment>
<proteinExistence type="inferred from homology"/>
<keyword evidence="5 9" id="KW-0735">Signal-anchor</keyword>
<feature type="region of interest" description="Disordered" evidence="10">
    <location>
        <begin position="495"/>
        <end position="602"/>
    </location>
</feature>
<evidence type="ECO:0000256" key="9">
    <source>
        <dbReference type="RuleBase" id="RU364016"/>
    </source>
</evidence>